<dbReference type="AlphaFoldDB" id="A0A7Z1AGH8"/>
<comment type="caution">
    <text evidence="3">The sequence shown here is derived from an EMBL/GenBank/DDBJ whole genome shotgun (WGS) entry which is preliminary data.</text>
</comment>
<evidence type="ECO:0000256" key="1">
    <source>
        <dbReference type="ARBA" id="ARBA00006484"/>
    </source>
</evidence>
<comment type="similarity">
    <text evidence="1">Belongs to the short-chain dehydrogenases/reductases (SDR) family.</text>
</comment>
<reference evidence="3 4" key="1">
    <citation type="submission" date="2016-06" db="EMBL/GenBank/DDBJ databases">
        <title>Genome sequence of endosymbiont of Candidatus Endolucinida thiodiazotropha.</title>
        <authorList>
            <person name="Poehlein A."/>
            <person name="Koenig S."/>
            <person name="Heiden S.E."/>
            <person name="Thuermer A."/>
            <person name="Voget S."/>
            <person name="Daniel R."/>
            <person name="Markert S."/>
            <person name="Gros O."/>
            <person name="Schweder T."/>
        </authorList>
    </citation>
    <scope>NUCLEOTIDE SEQUENCE [LARGE SCALE GENOMIC DNA]</scope>
    <source>
        <strain evidence="3 4">COS</strain>
    </source>
</reference>
<dbReference type="CDD" id="cd05233">
    <property type="entry name" value="SDR_c"/>
    <property type="match status" value="1"/>
</dbReference>
<gene>
    <name evidence="3" type="ORF">CODIS_15150</name>
</gene>
<sequence>MDKESHASPRKLLVTGASHGIGAAITRRLLNHGHQVVAVGRDFASWSDEDGLEKRIVDLASLDTLPKHLQEITTDHPDMDGAILNAGSGRFGNIEEFSYQQISDLVAINLLQHLYVARALVPLLKQSGHGDLVVIGSEAALAGGRKGAVYSACKFALRGFTQSLRSECSSRGVRVCLINPGMVDTDFYHKLNFKPGELAVNALRAEDIADTVMLVLRSHPGTVFDEINLNPLKKVIQFKN</sequence>
<accession>A0A7Z1AGH8</accession>
<dbReference type="InterPro" id="IPR002347">
    <property type="entry name" value="SDR_fam"/>
</dbReference>
<keyword evidence="2 3" id="KW-0560">Oxidoreductase</keyword>
<dbReference type="OrthoDB" id="9810734at2"/>
<dbReference type="EMBL" id="MARB01000007">
    <property type="protein sequence ID" value="ODJ88104.1"/>
    <property type="molecule type" value="Genomic_DNA"/>
</dbReference>
<dbReference type="RefSeq" id="WP_069123081.1">
    <property type="nucleotide sequence ID" value="NZ_MARB01000007.1"/>
</dbReference>
<evidence type="ECO:0000313" key="3">
    <source>
        <dbReference type="EMBL" id="ODJ88104.1"/>
    </source>
</evidence>
<dbReference type="Proteomes" id="UP000094769">
    <property type="component" value="Unassembled WGS sequence"/>
</dbReference>
<dbReference type="PANTHER" id="PTHR42901:SF1">
    <property type="entry name" value="ALCOHOL DEHYDROGENASE"/>
    <property type="match status" value="1"/>
</dbReference>
<proteinExistence type="inferred from homology"/>
<organism evidence="3 4">
    <name type="scientific">Candidatus Thiodiazotropha endolucinida</name>
    <dbReference type="NCBI Taxonomy" id="1655433"/>
    <lineage>
        <taxon>Bacteria</taxon>
        <taxon>Pseudomonadati</taxon>
        <taxon>Pseudomonadota</taxon>
        <taxon>Gammaproteobacteria</taxon>
        <taxon>Chromatiales</taxon>
        <taxon>Sedimenticolaceae</taxon>
        <taxon>Candidatus Thiodiazotropha</taxon>
    </lineage>
</organism>
<name>A0A7Z1AGH8_9GAMM</name>
<keyword evidence="4" id="KW-1185">Reference proteome</keyword>
<dbReference type="InterPro" id="IPR020904">
    <property type="entry name" value="Sc_DH/Rdtase_CS"/>
</dbReference>
<protein>
    <submittedName>
        <fullName evidence="3">Putative oxidoreductase</fullName>
        <ecNumber evidence="3">1.-.-.-</ecNumber>
    </submittedName>
</protein>
<dbReference type="InterPro" id="IPR036291">
    <property type="entry name" value="NAD(P)-bd_dom_sf"/>
</dbReference>
<dbReference type="PANTHER" id="PTHR42901">
    <property type="entry name" value="ALCOHOL DEHYDROGENASE"/>
    <property type="match status" value="1"/>
</dbReference>
<dbReference type="Pfam" id="PF00106">
    <property type="entry name" value="adh_short"/>
    <property type="match status" value="1"/>
</dbReference>
<dbReference type="SUPFAM" id="SSF51735">
    <property type="entry name" value="NAD(P)-binding Rossmann-fold domains"/>
    <property type="match status" value="1"/>
</dbReference>
<dbReference type="PRINTS" id="PR00081">
    <property type="entry name" value="GDHRDH"/>
</dbReference>
<evidence type="ECO:0000256" key="2">
    <source>
        <dbReference type="ARBA" id="ARBA00023002"/>
    </source>
</evidence>
<dbReference type="GO" id="GO:0016491">
    <property type="term" value="F:oxidoreductase activity"/>
    <property type="evidence" value="ECO:0007669"/>
    <property type="project" value="UniProtKB-KW"/>
</dbReference>
<dbReference type="EC" id="1.-.-.-" evidence="3"/>
<dbReference type="Gene3D" id="3.40.50.720">
    <property type="entry name" value="NAD(P)-binding Rossmann-like Domain"/>
    <property type="match status" value="1"/>
</dbReference>
<dbReference type="PROSITE" id="PS00061">
    <property type="entry name" value="ADH_SHORT"/>
    <property type="match status" value="1"/>
</dbReference>
<evidence type="ECO:0000313" key="4">
    <source>
        <dbReference type="Proteomes" id="UP000094769"/>
    </source>
</evidence>